<dbReference type="InterPro" id="IPR012989">
    <property type="entry name" value="SEP_domain"/>
</dbReference>
<accession>A0AAD2DQH7</accession>
<dbReference type="PROSITE" id="PS51399">
    <property type="entry name" value="SEP"/>
    <property type="match status" value="1"/>
</dbReference>
<evidence type="ECO:0000259" key="1">
    <source>
        <dbReference type="PROSITE" id="PS51399"/>
    </source>
</evidence>
<dbReference type="Gene3D" id="3.30.420.210">
    <property type="entry name" value="SEP domain"/>
    <property type="match status" value="1"/>
</dbReference>
<dbReference type="GO" id="GO:0005829">
    <property type="term" value="C:cytosol"/>
    <property type="evidence" value="ECO:0007669"/>
    <property type="project" value="TreeGrafter"/>
</dbReference>
<dbReference type="PANTHER" id="PTHR23333:SF20">
    <property type="entry name" value="NSFL1 COFACTOR P47"/>
    <property type="match status" value="1"/>
</dbReference>
<proteinExistence type="predicted"/>
<dbReference type="GO" id="GO:0043130">
    <property type="term" value="F:ubiquitin binding"/>
    <property type="evidence" value="ECO:0007669"/>
    <property type="project" value="TreeGrafter"/>
</dbReference>
<reference evidence="2" key="1">
    <citation type="submission" date="2023-05" db="EMBL/GenBank/DDBJ databases">
        <authorList>
            <person name="Huff M."/>
        </authorList>
    </citation>
    <scope>NUCLEOTIDE SEQUENCE</scope>
</reference>
<dbReference type="EMBL" id="OU503039">
    <property type="protein sequence ID" value="CAI9760255.1"/>
    <property type="molecule type" value="Genomic_DNA"/>
</dbReference>
<keyword evidence="3" id="KW-1185">Reference proteome</keyword>
<protein>
    <recommendedName>
        <fullName evidence="1">SEP domain-containing protein</fullName>
    </recommendedName>
</protein>
<dbReference type="Pfam" id="PF08059">
    <property type="entry name" value="SEP"/>
    <property type="match status" value="1"/>
</dbReference>
<name>A0AAD2DQH7_9LAMI</name>
<dbReference type="Proteomes" id="UP000834106">
    <property type="component" value="Chromosome 4"/>
</dbReference>
<organism evidence="2 3">
    <name type="scientific">Fraxinus pennsylvanica</name>
    <dbReference type="NCBI Taxonomy" id="56036"/>
    <lineage>
        <taxon>Eukaryota</taxon>
        <taxon>Viridiplantae</taxon>
        <taxon>Streptophyta</taxon>
        <taxon>Embryophyta</taxon>
        <taxon>Tracheophyta</taxon>
        <taxon>Spermatophyta</taxon>
        <taxon>Magnoliopsida</taxon>
        <taxon>eudicotyledons</taxon>
        <taxon>Gunneridae</taxon>
        <taxon>Pentapetalae</taxon>
        <taxon>asterids</taxon>
        <taxon>lamiids</taxon>
        <taxon>Lamiales</taxon>
        <taxon>Oleaceae</taxon>
        <taxon>Oleeae</taxon>
        <taxon>Fraxinus</taxon>
    </lineage>
</organism>
<dbReference type="AlphaFoldDB" id="A0AAD2DQH7"/>
<dbReference type="GO" id="GO:0007030">
    <property type="term" value="P:Golgi organization"/>
    <property type="evidence" value="ECO:0007669"/>
    <property type="project" value="TreeGrafter"/>
</dbReference>
<dbReference type="GO" id="GO:0000045">
    <property type="term" value="P:autophagosome assembly"/>
    <property type="evidence" value="ECO:0007669"/>
    <property type="project" value="TreeGrafter"/>
</dbReference>
<dbReference type="GO" id="GO:0031468">
    <property type="term" value="P:nuclear membrane reassembly"/>
    <property type="evidence" value="ECO:0007669"/>
    <property type="project" value="TreeGrafter"/>
</dbReference>
<dbReference type="GO" id="GO:0005634">
    <property type="term" value="C:nucleus"/>
    <property type="evidence" value="ECO:0007669"/>
    <property type="project" value="TreeGrafter"/>
</dbReference>
<gene>
    <name evidence="2" type="ORF">FPE_LOCUS7685</name>
</gene>
<dbReference type="SMART" id="SM00553">
    <property type="entry name" value="SEP"/>
    <property type="match status" value="1"/>
</dbReference>
<feature type="domain" description="SEP" evidence="1">
    <location>
        <begin position="71"/>
        <end position="135"/>
    </location>
</feature>
<dbReference type="InterPro" id="IPR036241">
    <property type="entry name" value="NSFL1C_SEP_dom_sf"/>
</dbReference>
<dbReference type="SUPFAM" id="SSF102848">
    <property type="entry name" value="NSFL1 (p97 ATPase) cofactor p47, SEP domain"/>
    <property type="match status" value="1"/>
</dbReference>
<dbReference type="PANTHER" id="PTHR23333">
    <property type="entry name" value="UBX DOMAIN CONTAINING PROTEIN"/>
    <property type="match status" value="1"/>
</dbReference>
<dbReference type="GO" id="GO:0043161">
    <property type="term" value="P:proteasome-mediated ubiquitin-dependent protein catabolic process"/>
    <property type="evidence" value="ECO:0007669"/>
    <property type="project" value="TreeGrafter"/>
</dbReference>
<sequence length="170" mass="19232">MSVRDTPAQARMEVFASILGWRHSWYGGIFVCLHPCTETRGIVSVPQRLGARGEGTYGSHTRVLGEFFNHLQARGALLGPEDYSDNDGPLRRLDDPENAPFLESIRKSECPKELEPADRRSSVHINLVRKDKYCPEPEKRRTPFQGVGRTLGSRTNHCHSPQFNLGWQMS</sequence>
<dbReference type="GO" id="GO:0061025">
    <property type="term" value="P:membrane fusion"/>
    <property type="evidence" value="ECO:0007669"/>
    <property type="project" value="TreeGrafter"/>
</dbReference>
<evidence type="ECO:0000313" key="3">
    <source>
        <dbReference type="Proteomes" id="UP000834106"/>
    </source>
</evidence>
<evidence type="ECO:0000313" key="2">
    <source>
        <dbReference type="EMBL" id="CAI9760255.1"/>
    </source>
</evidence>